<dbReference type="KEGG" id="bnn:FOA43_000635"/>
<evidence type="ECO:0000256" key="2">
    <source>
        <dbReference type="ARBA" id="ARBA00008954"/>
    </source>
</evidence>
<evidence type="ECO:0000313" key="13">
    <source>
        <dbReference type="EMBL" id="QPG73325.1"/>
    </source>
</evidence>
<evidence type="ECO:0000313" key="14">
    <source>
        <dbReference type="Proteomes" id="UP000662931"/>
    </source>
</evidence>
<keyword evidence="14" id="KW-1185">Reference proteome</keyword>
<dbReference type="Proteomes" id="UP000662931">
    <property type="component" value="Chromosome 1"/>
</dbReference>
<keyword evidence="12" id="KW-0732">Signal</keyword>
<dbReference type="InterPro" id="IPR015424">
    <property type="entry name" value="PyrdxlP-dep_Trfase"/>
</dbReference>
<dbReference type="FunFam" id="3.40.640.10:FF:000073">
    <property type="entry name" value="Probable 4-aminobutyrate aminotransferase"/>
    <property type="match status" value="1"/>
</dbReference>
<feature type="chain" id="PRO_5034025908" description="4-aminobutyrate aminotransferase" evidence="12">
    <location>
        <begin position="17"/>
        <end position="483"/>
    </location>
</feature>
<dbReference type="PANTHER" id="PTHR43206:SF1">
    <property type="entry name" value="4-AMINOBUTYRATE AMINOTRANSFERASE, MITOCHONDRIAL"/>
    <property type="match status" value="1"/>
</dbReference>
<dbReference type="InterPro" id="IPR015422">
    <property type="entry name" value="PyrdxlP-dep_Trfase_small"/>
</dbReference>
<dbReference type="GO" id="GO:0034386">
    <property type="term" value="F:4-aminobutyrate:2-oxoglutarate transaminase activity"/>
    <property type="evidence" value="ECO:0007669"/>
    <property type="project" value="UniProtKB-EC"/>
</dbReference>
<dbReference type="OrthoDB" id="10260828at2759"/>
<evidence type="ECO:0000256" key="1">
    <source>
        <dbReference type="ARBA" id="ARBA00001933"/>
    </source>
</evidence>
<keyword evidence="6" id="KW-0808">Transferase</keyword>
<dbReference type="RefSeq" id="XP_038776890.1">
    <property type="nucleotide sequence ID" value="XM_038920962.1"/>
</dbReference>
<accession>A0A875RZ47</accession>
<dbReference type="GO" id="GO:0030170">
    <property type="term" value="F:pyridoxal phosphate binding"/>
    <property type="evidence" value="ECO:0007669"/>
    <property type="project" value="InterPro"/>
</dbReference>
<gene>
    <name evidence="13" type="ORF">FOA43_000635</name>
</gene>
<evidence type="ECO:0000256" key="4">
    <source>
        <dbReference type="ARBA" id="ARBA00018543"/>
    </source>
</evidence>
<protein>
    <recommendedName>
        <fullName evidence="4">4-aminobutyrate aminotransferase</fullName>
        <ecNumber evidence="3">2.6.1.19</ecNumber>
    </recommendedName>
    <alternativeName>
        <fullName evidence="9">GABA aminotransferase</fullName>
    </alternativeName>
    <alternativeName>
        <fullName evidence="8">Gamma-amino-N-butyrate transaminase</fullName>
    </alternativeName>
</protein>
<evidence type="ECO:0000256" key="6">
    <source>
        <dbReference type="ARBA" id="ARBA00022679"/>
    </source>
</evidence>
<dbReference type="Gene3D" id="3.90.1150.10">
    <property type="entry name" value="Aspartate Aminotransferase, domain 1"/>
    <property type="match status" value="1"/>
</dbReference>
<comment type="catalytic activity">
    <reaction evidence="10">
        <text>4-aminobutanoate + 2-oxoglutarate = succinate semialdehyde + L-glutamate</text>
        <dbReference type="Rhea" id="RHEA:23352"/>
        <dbReference type="ChEBI" id="CHEBI:16810"/>
        <dbReference type="ChEBI" id="CHEBI:29985"/>
        <dbReference type="ChEBI" id="CHEBI:57706"/>
        <dbReference type="ChEBI" id="CHEBI:59888"/>
        <dbReference type="EC" id="2.6.1.19"/>
    </reaction>
</comment>
<evidence type="ECO:0000256" key="7">
    <source>
        <dbReference type="ARBA" id="ARBA00022898"/>
    </source>
</evidence>
<evidence type="ECO:0000256" key="11">
    <source>
        <dbReference type="RuleBase" id="RU003560"/>
    </source>
</evidence>
<dbReference type="EC" id="2.6.1.19" evidence="3"/>
<dbReference type="EMBL" id="CP064812">
    <property type="protein sequence ID" value="QPG73325.1"/>
    <property type="molecule type" value="Genomic_DNA"/>
</dbReference>
<evidence type="ECO:0000256" key="10">
    <source>
        <dbReference type="ARBA" id="ARBA00048021"/>
    </source>
</evidence>
<evidence type="ECO:0000256" key="12">
    <source>
        <dbReference type="SAM" id="SignalP"/>
    </source>
</evidence>
<dbReference type="InterPro" id="IPR004631">
    <property type="entry name" value="4NH2But_aminotransferase_euk"/>
</dbReference>
<dbReference type="InterPro" id="IPR015421">
    <property type="entry name" value="PyrdxlP-dep_Trfase_major"/>
</dbReference>
<evidence type="ECO:0000256" key="9">
    <source>
        <dbReference type="ARBA" id="ARBA00031787"/>
    </source>
</evidence>
<feature type="signal peptide" evidence="12">
    <location>
        <begin position="1"/>
        <end position="16"/>
    </location>
</feature>
<dbReference type="SUPFAM" id="SSF53383">
    <property type="entry name" value="PLP-dependent transferases"/>
    <property type="match status" value="1"/>
</dbReference>
<dbReference type="PANTHER" id="PTHR43206">
    <property type="entry name" value="AMINOTRANSFERASE"/>
    <property type="match status" value="1"/>
</dbReference>
<dbReference type="GeneID" id="62194036"/>
<reference evidence="13" key="1">
    <citation type="submission" date="2020-10" db="EMBL/GenBank/DDBJ databases">
        <authorList>
            <person name="Roach M.J.R."/>
        </authorList>
    </citation>
    <scope>NUCLEOTIDE SEQUENCE</scope>
    <source>
        <strain evidence="13">CBS 1945</strain>
    </source>
</reference>
<dbReference type="AlphaFoldDB" id="A0A875RZ47"/>
<sequence length="483" mass="54581">MSFLFVVNLKLMSTYADRYFPDEPTGPKVVTETIPGPKGKEVIKSLSDVFDTRCVFFPTDYEKSYGNYIVDADNNVLLDTYCQVASIGLGYNNPNLIKVAKSDKMIRALTDRPALSNFPGLDYEEMQRDILKYAPKGQKYVWNGLSGADANELALKAVFFNYQSTKRGYDSPFTEEEERSCMENLPPGNPELAVLSFKRAFHGRLFATASLTRSKPLHKMDMPSFHWPTGEFPAYKYPLEENEDQNKKEDARCLAIVEDRFKNWHCPIAALIIEPIQSEGGDNHADAAFFQGLRDITLKYGAKLIIDEVQTGCGGTGIMWDHERYNITPPPDLVTFSKKMQSSGYFFHDPELIPNLPYRQFNTWSGDPKNILMCGAIMKEINEKGLLPSLRETGLYFYGKLEELQNEYPKLISNLRGKGKGCFMAFDISSPEKRAKFLAEMRINGVNIGDCGSLGVRLRPGLTFNKKHVDVFIPIMKTVLSSL</sequence>
<dbReference type="CDD" id="cd00610">
    <property type="entry name" value="OAT_like"/>
    <property type="match status" value="1"/>
</dbReference>
<organism evidence="13 14">
    <name type="scientific">Eeniella nana</name>
    <name type="common">Yeast</name>
    <name type="synonym">Brettanomyces nanus</name>
    <dbReference type="NCBI Taxonomy" id="13502"/>
    <lineage>
        <taxon>Eukaryota</taxon>
        <taxon>Fungi</taxon>
        <taxon>Dikarya</taxon>
        <taxon>Ascomycota</taxon>
        <taxon>Saccharomycotina</taxon>
        <taxon>Pichiomycetes</taxon>
        <taxon>Pichiales</taxon>
        <taxon>Pichiaceae</taxon>
        <taxon>Brettanomyces</taxon>
    </lineage>
</organism>
<name>A0A875RZ47_EENNA</name>
<dbReference type="Pfam" id="PF00202">
    <property type="entry name" value="Aminotran_3"/>
    <property type="match status" value="1"/>
</dbReference>
<keyword evidence="7 11" id="KW-0663">Pyridoxal phosphate</keyword>
<dbReference type="GO" id="GO:0005739">
    <property type="term" value="C:mitochondrion"/>
    <property type="evidence" value="ECO:0007669"/>
    <property type="project" value="TreeGrafter"/>
</dbReference>
<proteinExistence type="inferred from homology"/>
<evidence type="ECO:0000256" key="3">
    <source>
        <dbReference type="ARBA" id="ARBA00012912"/>
    </source>
</evidence>
<dbReference type="Gene3D" id="3.40.640.10">
    <property type="entry name" value="Type I PLP-dependent aspartate aminotransferase-like (Major domain)"/>
    <property type="match status" value="1"/>
</dbReference>
<comment type="cofactor">
    <cofactor evidence="1">
        <name>pyridoxal 5'-phosphate</name>
        <dbReference type="ChEBI" id="CHEBI:597326"/>
    </cofactor>
</comment>
<dbReference type="PIRSF" id="PIRSF000521">
    <property type="entry name" value="Transaminase_4ab_Lys_Orn"/>
    <property type="match status" value="1"/>
</dbReference>
<evidence type="ECO:0000256" key="5">
    <source>
        <dbReference type="ARBA" id="ARBA00022576"/>
    </source>
</evidence>
<dbReference type="InterPro" id="IPR005814">
    <property type="entry name" value="Aminotrans_3"/>
</dbReference>
<dbReference type="GO" id="GO:0009450">
    <property type="term" value="P:gamma-aminobutyric acid catabolic process"/>
    <property type="evidence" value="ECO:0007669"/>
    <property type="project" value="TreeGrafter"/>
</dbReference>
<evidence type="ECO:0000256" key="8">
    <source>
        <dbReference type="ARBA" id="ARBA00030204"/>
    </source>
</evidence>
<keyword evidence="5" id="KW-0032">Aminotransferase</keyword>
<comment type="similarity">
    <text evidence="2 11">Belongs to the class-III pyridoxal-phosphate-dependent aminotransferase family.</text>
</comment>
<dbReference type="NCBIfam" id="TIGR00699">
    <property type="entry name" value="GABAtrns_euk"/>
    <property type="match status" value="1"/>
</dbReference>